<feature type="domain" description="AMP-dependent synthetase/ligase" evidence="3">
    <location>
        <begin position="29"/>
        <end position="422"/>
    </location>
</feature>
<dbReference type="RefSeq" id="WP_210027769.1">
    <property type="nucleotide sequence ID" value="NZ_JAGINU010000001.1"/>
</dbReference>
<dbReference type="InterPro" id="IPR045851">
    <property type="entry name" value="AMP-bd_C_sf"/>
</dbReference>
<comment type="similarity">
    <text evidence="1">Belongs to the ATP-dependent AMP-binding enzyme family.</text>
</comment>
<dbReference type="InterPro" id="IPR020845">
    <property type="entry name" value="AMP-binding_CS"/>
</dbReference>
<dbReference type="Proteomes" id="UP001519295">
    <property type="component" value="Unassembled WGS sequence"/>
</dbReference>
<reference evidence="5 6" key="1">
    <citation type="submission" date="2021-03" db="EMBL/GenBank/DDBJ databases">
        <title>Sequencing the genomes of 1000 actinobacteria strains.</title>
        <authorList>
            <person name="Klenk H.-P."/>
        </authorList>
    </citation>
    <scope>NUCLEOTIDE SEQUENCE [LARGE SCALE GENOMIC DNA]</scope>
    <source>
        <strain evidence="5 6">DSM 45256</strain>
    </source>
</reference>
<evidence type="ECO:0000313" key="6">
    <source>
        <dbReference type="Proteomes" id="UP001519295"/>
    </source>
</evidence>
<sequence length="564" mass="61158">MREPIDRRRAALEARYPVWEPMTLDARLDACAAEFPERPLVITDDRTLTYRETADWSHRLADGLAALGVGRGDRVGLVMANYLEFTPLKFAIARAGAVAIPFNYLYRTEELAYVLRQSRCNVVITMTGFAGLDYLAMLDEIGPGWESGPTEQLPDLRAVVQLPTDDTVRDGVRTVEDLTALGDQNPGAAEGQQAEPGGLGDILYTSGTTGSPKGVMVTHDGVQRTGYASALTRAFEDGRRILFSLPCYHMFGYVEGLLAAMFVGGAIVPRTAFSPADYFAGIERHRATEILCVPTMTVGLLEHPDRGSRDLSSVFAILSGAAPAPVWLWEKVQAELGITEITTGYGMTECGGAMTMSLPEDPLEKHSSTVGRAKLAGVAGMPEYGDDVCHYRTVDPETAEELPAGAEGELTSTGPTHMLGFWDKPTETAAALRDGWVFSGDLGRIGEDGYIQITGRSKELYKSGGELVMPKEVEELLTQYPGVSQAYAVGVPDERWGETGCAWVVPEPGAQIDTDELLAVCKEKLARFKVPKHIMVTTAEELPTTPTGKVQKFKLARRAAEMLG</sequence>
<keyword evidence="2 5" id="KW-0436">Ligase</keyword>
<dbReference type="InterPro" id="IPR000873">
    <property type="entry name" value="AMP-dep_synth/lig_dom"/>
</dbReference>
<name>A0ABS4VUN8_9PSEU</name>
<keyword evidence="6" id="KW-1185">Reference proteome</keyword>
<dbReference type="PROSITE" id="PS00455">
    <property type="entry name" value="AMP_BINDING"/>
    <property type="match status" value="1"/>
</dbReference>
<comment type="caution">
    <text evidence="5">The sequence shown here is derived from an EMBL/GenBank/DDBJ whole genome shotgun (WGS) entry which is preliminary data.</text>
</comment>
<dbReference type="SUPFAM" id="SSF56801">
    <property type="entry name" value="Acetyl-CoA synthetase-like"/>
    <property type="match status" value="1"/>
</dbReference>
<accession>A0ABS4VUN8</accession>
<feature type="domain" description="AMP-binding enzyme C-terminal" evidence="4">
    <location>
        <begin position="472"/>
        <end position="549"/>
    </location>
</feature>
<dbReference type="Pfam" id="PF13193">
    <property type="entry name" value="AMP-binding_C"/>
    <property type="match status" value="1"/>
</dbReference>
<dbReference type="GO" id="GO:0016874">
    <property type="term" value="F:ligase activity"/>
    <property type="evidence" value="ECO:0007669"/>
    <property type="project" value="UniProtKB-KW"/>
</dbReference>
<dbReference type="EMBL" id="JAGINU010000001">
    <property type="protein sequence ID" value="MBP2367636.1"/>
    <property type="molecule type" value="Genomic_DNA"/>
</dbReference>
<dbReference type="InterPro" id="IPR025110">
    <property type="entry name" value="AMP-bd_C"/>
</dbReference>
<gene>
    <name evidence="5" type="ORF">JOF36_003332</name>
</gene>
<evidence type="ECO:0000313" key="5">
    <source>
        <dbReference type="EMBL" id="MBP2367636.1"/>
    </source>
</evidence>
<dbReference type="InterPro" id="IPR042099">
    <property type="entry name" value="ANL_N_sf"/>
</dbReference>
<dbReference type="PANTHER" id="PTHR43201">
    <property type="entry name" value="ACYL-COA SYNTHETASE"/>
    <property type="match status" value="1"/>
</dbReference>
<evidence type="ECO:0000259" key="3">
    <source>
        <dbReference type="Pfam" id="PF00501"/>
    </source>
</evidence>
<proteinExistence type="inferred from homology"/>
<dbReference type="Gene3D" id="3.40.50.12780">
    <property type="entry name" value="N-terminal domain of ligase-like"/>
    <property type="match status" value="1"/>
</dbReference>
<evidence type="ECO:0000256" key="2">
    <source>
        <dbReference type="ARBA" id="ARBA00022598"/>
    </source>
</evidence>
<protein>
    <submittedName>
        <fullName evidence="5">Fatty-acyl-CoA synthase</fullName>
        <ecNumber evidence="5">6.2.1.-</ecNumber>
    </submittedName>
</protein>
<dbReference type="PANTHER" id="PTHR43201:SF5">
    <property type="entry name" value="MEDIUM-CHAIN ACYL-COA LIGASE ACSF2, MITOCHONDRIAL"/>
    <property type="match status" value="1"/>
</dbReference>
<evidence type="ECO:0000259" key="4">
    <source>
        <dbReference type="Pfam" id="PF13193"/>
    </source>
</evidence>
<evidence type="ECO:0000256" key="1">
    <source>
        <dbReference type="ARBA" id="ARBA00006432"/>
    </source>
</evidence>
<dbReference type="EC" id="6.2.1.-" evidence="5"/>
<dbReference type="Pfam" id="PF00501">
    <property type="entry name" value="AMP-binding"/>
    <property type="match status" value="1"/>
</dbReference>
<organism evidence="5 6">
    <name type="scientific">Pseudonocardia parietis</name>
    <dbReference type="NCBI Taxonomy" id="570936"/>
    <lineage>
        <taxon>Bacteria</taxon>
        <taxon>Bacillati</taxon>
        <taxon>Actinomycetota</taxon>
        <taxon>Actinomycetes</taxon>
        <taxon>Pseudonocardiales</taxon>
        <taxon>Pseudonocardiaceae</taxon>
        <taxon>Pseudonocardia</taxon>
    </lineage>
</organism>
<dbReference type="Gene3D" id="3.30.300.30">
    <property type="match status" value="1"/>
</dbReference>